<dbReference type="SUPFAM" id="SSF51182">
    <property type="entry name" value="RmlC-like cupins"/>
    <property type="match status" value="1"/>
</dbReference>
<comment type="caution">
    <text evidence="1">The sequence shown here is derived from an EMBL/GenBank/DDBJ whole genome shotgun (WGS) entry which is preliminary data.</text>
</comment>
<dbReference type="EMBL" id="RRYP01015502">
    <property type="protein sequence ID" value="TNV75470.1"/>
    <property type="molecule type" value="Genomic_DNA"/>
</dbReference>
<accession>A0A8J8SYN9</accession>
<protein>
    <submittedName>
        <fullName evidence="1">Uncharacterized protein</fullName>
    </submittedName>
</protein>
<dbReference type="AlphaFoldDB" id="A0A8J8SYN9"/>
<evidence type="ECO:0000313" key="2">
    <source>
        <dbReference type="Proteomes" id="UP000785679"/>
    </source>
</evidence>
<dbReference type="Gene3D" id="2.60.120.10">
    <property type="entry name" value="Jelly Rolls"/>
    <property type="match status" value="1"/>
</dbReference>
<keyword evidence="2" id="KW-1185">Reference proteome</keyword>
<dbReference type="Pfam" id="PF05962">
    <property type="entry name" value="HutD"/>
    <property type="match status" value="1"/>
</dbReference>
<sequence>MYKHVKKGEAKVMPWKNGLGVTAEYAKYFTNQSTNDPAIDYFYRMSRASLRLGKTKFSSFPNYTRYLCLLKPLNGNSKLEIQDTHGNIQSSQGPNQIMKFQGDVQMEGELKGGDSGEDWNLFVKNGMGIQAQVDYVSEIQRERECGLLFAVGKAKILISQEGIILDQDDALQFNNLKTGKISLLEGGPLICVNWLHTV</sequence>
<reference evidence="1" key="1">
    <citation type="submission" date="2019-06" db="EMBL/GenBank/DDBJ databases">
        <authorList>
            <person name="Zheng W."/>
        </authorList>
    </citation>
    <scope>NUCLEOTIDE SEQUENCE</scope>
    <source>
        <strain evidence="1">QDHG01</strain>
    </source>
</reference>
<dbReference type="PANTHER" id="PTHR37943">
    <property type="entry name" value="PROTEIN VES"/>
    <property type="match status" value="1"/>
</dbReference>
<evidence type="ECO:0000313" key="1">
    <source>
        <dbReference type="EMBL" id="TNV75470.1"/>
    </source>
</evidence>
<name>A0A8J8SYN9_HALGN</name>
<dbReference type="PANTHER" id="PTHR37943:SF1">
    <property type="entry name" value="PROTEIN VES"/>
    <property type="match status" value="1"/>
</dbReference>
<dbReference type="InterPro" id="IPR010282">
    <property type="entry name" value="Uncharacterised_HutD/Ves"/>
</dbReference>
<dbReference type="InterPro" id="IPR014710">
    <property type="entry name" value="RmlC-like_jellyroll"/>
</dbReference>
<gene>
    <name evidence="1" type="ORF">FGO68_gene225</name>
</gene>
<proteinExistence type="predicted"/>
<organism evidence="1 2">
    <name type="scientific">Halteria grandinella</name>
    <dbReference type="NCBI Taxonomy" id="5974"/>
    <lineage>
        <taxon>Eukaryota</taxon>
        <taxon>Sar</taxon>
        <taxon>Alveolata</taxon>
        <taxon>Ciliophora</taxon>
        <taxon>Intramacronucleata</taxon>
        <taxon>Spirotrichea</taxon>
        <taxon>Stichotrichia</taxon>
        <taxon>Sporadotrichida</taxon>
        <taxon>Halteriidae</taxon>
        <taxon>Halteria</taxon>
    </lineage>
</organism>
<dbReference type="Proteomes" id="UP000785679">
    <property type="component" value="Unassembled WGS sequence"/>
</dbReference>
<dbReference type="InterPro" id="IPR011051">
    <property type="entry name" value="RmlC_Cupin_sf"/>
</dbReference>